<evidence type="ECO:0000256" key="6">
    <source>
        <dbReference type="ARBA" id="ARBA00022989"/>
    </source>
</evidence>
<dbReference type="GO" id="GO:0005886">
    <property type="term" value="C:plasma membrane"/>
    <property type="evidence" value="ECO:0007669"/>
    <property type="project" value="UniProtKB-SubCell"/>
</dbReference>
<evidence type="ECO:0000256" key="8">
    <source>
        <dbReference type="SAM" id="Phobius"/>
    </source>
</evidence>
<dbReference type="AlphaFoldDB" id="E6KA52"/>
<keyword evidence="3" id="KW-0813">Transport</keyword>
<keyword evidence="7 8" id="KW-0472">Membrane</keyword>
<protein>
    <submittedName>
        <fullName evidence="10">ABC-2 type transporter</fullName>
    </submittedName>
</protein>
<sequence>MVLKYLIRKELIQLWRNGFLPRLVVLFPVMVMGVMPWIMTMEVRNVRVSVVDNDRSTLSSRLVHSIEASRYFVFHARRASYAEALADIERSAADVVVSIPPHYGRDVERGGRPQILLAANAANATKGAMGTAYLTQMVTAQAGPAAADAGKWVSELYLYNKHLDYKVFMIPALMAMVLVMMCGFLPALNIVGEKETGTIEQINVTPVSKWSFILAKLIPYWAIALLVVTLCFLLSWAVYGITCRGNILWLYVLTALLALVMSGIGLTVSNYSDTMQQAVFVMWFCVVCFMLLSGLYTPVRSMPDWAQMLVTLNPLHYFIDAMRSVFVRGSDFGDIRTEVAALALFALVADAWAVASYRKVRR</sequence>
<dbReference type="GO" id="GO:0140359">
    <property type="term" value="F:ABC-type transporter activity"/>
    <property type="evidence" value="ECO:0007669"/>
    <property type="project" value="InterPro"/>
</dbReference>
<keyword evidence="5 8" id="KW-0812">Transmembrane</keyword>
<dbReference type="HOGENOM" id="CLU_039483_8_3_10"/>
<keyword evidence="4" id="KW-1003">Cell membrane</keyword>
<feature type="transmembrane region" description="Helical" evidence="8">
    <location>
        <begin position="280"/>
        <end position="299"/>
    </location>
</feature>
<evidence type="ECO:0000256" key="4">
    <source>
        <dbReference type="ARBA" id="ARBA00022475"/>
    </source>
</evidence>
<keyword evidence="6 8" id="KW-1133">Transmembrane helix</keyword>
<name>E6KA52_9BACT</name>
<dbReference type="STRING" id="873513.HMPREF6485_2488"/>
<evidence type="ECO:0000259" key="9">
    <source>
        <dbReference type="PROSITE" id="PS51012"/>
    </source>
</evidence>
<dbReference type="EMBL" id="AEPD01000043">
    <property type="protein sequence ID" value="EFU29620.1"/>
    <property type="molecule type" value="Genomic_DNA"/>
</dbReference>
<gene>
    <name evidence="10" type="ORF">HMPREF6485_2488</name>
</gene>
<feature type="domain" description="ABC transmembrane type-2" evidence="9">
    <location>
        <begin position="135"/>
        <end position="360"/>
    </location>
</feature>
<comment type="caution">
    <text evidence="10">The sequence shown here is derived from an EMBL/GenBank/DDBJ whole genome shotgun (WGS) entry which is preliminary data.</text>
</comment>
<dbReference type="Gene3D" id="3.40.1710.10">
    <property type="entry name" value="abc type-2 transporter like domain"/>
    <property type="match status" value="1"/>
</dbReference>
<dbReference type="Pfam" id="PF12698">
    <property type="entry name" value="ABC2_membrane_3"/>
    <property type="match status" value="1"/>
</dbReference>
<feature type="transmembrane region" description="Helical" evidence="8">
    <location>
        <begin position="339"/>
        <end position="357"/>
    </location>
</feature>
<evidence type="ECO:0000256" key="2">
    <source>
        <dbReference type="ARBA" id="ARBA00007783"/>
    </source>
</evidence>
<dbReference type="GeneID" id="93537138"/>
<feature type="transmembrane region" description="Helical" evidence="8">
    <location>
        <begin position="20"/>
        <end position="39"/>
    </location>
</feature>
<dbReference type="Proteomes" id="UP000003112">
    <property type="component" value="Unassembled WGS sequence"/>
</dbReference>
<evidence type="ECO:0000256" key="7">
    <source>
        <dbReference type="ARBA" id="ARBA00023136"/>
    </source>
</evidence>
<comment type="similarity">
    <text evidence="2">Belongs to the ABC-2 integral membrane protein family.</text>
</comment>
<dbReference type="PANTHER" id="PTHR30294:SF29">
    <property type="entry name" value="MULTIDRUG ABC TRANSPORTER PERMEASE YBHS-RELATED"/>
    <property type="match status" value="1"/>
</dbReference>
<comment type="subcellular location">
    <subcellularLocation>
        <location evidence="1">Cell membrane</location>
        <topology evidence="1">Multi-pass membrane protein</topology>
    </subcellularLocation>
</comment>
<feature type="transmembrane region" description="Helical" evidence="8">
    <location>
        <begin position="218"/>
        <end position="241"/>
    </location>
</feature>
<evidence type="ECO:0000313" key="11">
    <source>
        <dbReference type="Proteomes" id="UP000003112"/>
    </source>
</evidence>
<organism evidence="10 11">
    <name type="scientific">Segatella buccae ATCC 33574</name>
    <dbReference type="NCBI Taxonomy" id="873513"/>
    <lineage>
        <taxon>Bacteria</taxon>
        <taxon>Pseudomonadati</taxon>
        <taxon>Bacteroidota</taxon>
        <taxon>Bacteroidia</taxon>
        <taxon>Bacteroidales</taxon>
        <taxon>Prevotellaceae</taxon>
        <taxon>Segatella</taxon>
    </lineage>
</organism>
<dbReference type="RefSeq" id="WP_004346633.1">
    <property type="nucleotide sequence ID" value="NZ_GL586311.1"/>
</dbReference>
<dbReference type="InterPro" id="IPR013525">
    <property type="entry name" value="ABC2_TM"/>
</dbReference>
<evidence type="ECO:0000256" key="5">
    <source>
        <dbReference type="ARBA" id="ARBA00022692"/>
    </source>
</evidence>
<accession>E6KA52</accession>
<dbReference type="PROSITE" id="PS51012">
    <property type="entry name" value="ABC_TM2"/>
    <property type="match status" value="1"/>
</dbReference>
<keyword evidence="11" id="KW-1185">Reference proteome</keyword>
<dbReference type="InterPro" id="IPR051449">
    <property type="entry name" value="ABC-2_transporter_component"/>
</dbReference>
<dbReference type="PANTHER" id="PTHR30294">
    <property type="entry name" value="MEMBRANE COMPONENT OF ABC TRANSPORTER YHHJ-RELATED"/>
    <property type="match status" value="1"/>
</dbReference>
<evidence type="ECO:0000313" key="10">
    <source>
        <dbReference type="EMBL" id="EFU29620.1"/>
    </source>
</evidence>
<proteinExistence type="inferred from homology"/>
<feature type="transmembrane region" description="Helical" evidence="8">
    <location>
        <begin position="247"/>
        <end position="268"/>
    </location>
</feature>
<evidence type="ECO:0000256" key="3">
    <source>
        <dbReference type="ARBA" id="ARBA00022448"/>
    </source>
</evidence>
<dbReference type="InterPro" id="IPR047817">
    <property type="entry name" value="ABC2_TM_bact-type"/>
</dbReference>
<feature type="transmembrane region" description="Helical" evidence="8">
    <location>
        <begin position="168"/>
        <end position="191"/>
    </location>
</feature>
<dbReference type="eggNOG" id="COG0842">
    <property type="taxonomic scope" value="Bacteria"/>
</dbReference>
<evidence type="ECO:0000256" key="1">
    <source>
        <dbReference type="ARBA" id="ARBA00004651"/>
    </source>
</evidence>
<reference evidence="10 11" key="1">
    <citation type="submission" date="2010-10" db="EMBL/GenBank/DDBJ databases">
        <authorList>
            <person name="Muzny D."/>
            <person name="Qin X."/>
            <person name="Deng J."/>
            <person name="Jiang H."/>
            <person name="Liu Y."/>
            <person name="Qu J."/>
            <person name="Song X.-Z."/>
            <person name="Zhang L."/>
            <person name="Thornton R."/>
            <person name="Coyle M."/>
            <person name="Francisco L."/>
            <person name="Jackson L."/>
            <person name="Javaid M."/>
            <person name="Korchina V."/>
            <person name="Kovar C."/>
            <person name="Mata R."/>
            <person name="Mathew T."/>
            <person name="Ngo R."/>
            <person name="Nguyen L."/>
            <person name="Nguyen N."/>
            <person name="Okwuonu G."/>
            <person name="Ongeri F."/>
            <person name="Pham C."/>
            <person name="Simmons D."/>
            <person name="Wilczek-Boney K."/>
            <person name="Hale W."/>
            <person name="Jakkamsetti A."/>
            <person name="Pham P."/>
            <person name="Ruth R."/>
            <person name="San Lucas F."/>
            <person name="Warren J."/>
            <person name="Zhang J."/>
            <person name="Zhao Z."/>
            <person name="Zhou C."/>
            <person name="Zhu D."/>
            <person name="Lee S."/>
            <person name="Bess C."/>
            <person name="Blankenburg K."/>
            <person name="Forbes L."/>
            <person name="Fu Q."/>
            <person name="Gubbala S."/>
            <person name="Hirani K."/>
            <person name="Jayaseelan J.C."/>
            <person name="Lara F."/>
            <person name="Munidasa M."/>
            <person name="Palculict T."/>
            <person name="Patil S."/>
            <person name="Pu L.-L."/>
            <person name="Saada N."/>
            <person name="Tang L."/>
            <person name="Weissenberger G."/>
            <person name="Zhu Y."/>
            <person name="Hemphill L."/>
            <person name="Shang Y."/>
            <person name="Youmans B."/>
            <person name="Ayvaz T."/>
            <person name="Ross M."/>
            <person name="Santibanez J."/>
            <person name="Aqrawi P."/>
            <person name="Gross S."/>
            <person name="Joshi V."/>
            <person name="Fowler G."/>
            <person name="Nazareth L."/>
            <person name="Reid J."/>
            <person name="Worley K."/>
            <person name="Petrosino J."/>
            <person name="Highlander S."/>
            <person name="Gibbs R."/>
        </authorList>
    </citation>
    <scope>NUCLEOTIDE SEQUENCE [LARGE SCALE GENOMIC DNA]</scope>
    <source>
        <strain evidence="10 11">ATCC 33574</strain>
    </source>
</reference>